<reference evidence="3" key="1">
    <citation type="submission" date="2020-02" db="EMBL/GenBank/DDBJ databases">
        <authorList>
            <person name="Shen X.-R."/>
            <person name="Zhang Y.-X."/>
        </authorList>
    </citation>
    <scope>NUCLEOTIDE SEQUENCE</scope>
    <source>
        <strain evidence="3">SYP-B3998</strain>
    </source>
</reference>
<comment type="caution">
    <text evidence="3">The sequence shown here is derived from an EMBL/GenBank/DDBJ whole genome shotgun (WGS) entry which is preliminary data.</text>
</comment>
<dbReference type="InterPro" id="IPR011042">
    <property type="entry name" value="6-blade_b-propeller_TolB-like"/>
</dbReference>
<keyword evidence="1" id="KW-0732">Signal</keyword>
<dbReference type="PANTHER" id="PTHR32256:SF17">
    <property type="entry name" value="EGF-LIKE DOMAIN-CONTAINING PROTEIN"/>
    <property type="match status" value="1"/>
</dbReference>
<sequence length="481" mass="55173">MLNKFIPYIFMIALFFVGTSHSAYASNSDKMVVSMPDFMISVNDSVIDNIHSKYPLFLYQGITYFPMTWHNAAALGLQVSWDQVHGLNVSKLQSCQPLQQELKPIVNVNSENQATLVTFPVTVNGKGIDNENESYPVLLLQDIVYFPMTWAFTNDEFSWHTTWDQTDGYQIAACGAHELAIEQAKREQFAARNLLNGGKLAASEEWIFTNSSDKSSSLAKWSKDGTQTFKLSDDDARSINAIGEWLYYTVQADLLPNGQYDYSGIYKIRQDGTERTKISSVKASHIRVKQNWIYYLDANDMGINRMKLDGSYTENVMPDKGVYDFIIYNNEIYYFQTGTTSVLYRIDINGAGKHKIDENVSSSIIIVDGWIYYIKWDNQFYNLYKQSIDQSTSILLYSVDPMKDNGPLSSLQYRNGWIYFLHGKISLSGHVNIEKIRMDGTKPMIVSNIGYASELYDVDPFFYLWKFGPYSTEKYIWRVTE</sequence>
<gene>
    <name evidence="3" type="ORF">GK047_01005</name>
</gene>
<protein>
    <submittedName>
        <fullName evidence="3">DUF5050 domain-containing protein</fullName>
    </submittedName>
</protein>
<evidence type="ECO:0000259" key="2">
    <source>
        <dbReference type="Pfam" id="PF16472"/>
    </source>
</evidence>
<evidence type="ECO:0000313" key="3">
    <source>
        <dbReference type="EMBL" id="NEW04602.1"/>
    </source>
</evidence>
<organism evidence="3">
    <name type="scientific">Paenibacillus sp. SYP-B3998</name>
    <dbReference type="NCBI Taxonomy" id="2678564"/>
    <lineage>
        <taxon>Bacteria</taxon>
        <taxon>Bacillati</taxon>
        <taxon>Bacillota</taxon>
        <taxon>Bacilli</taxon>
        <taxon>Bacillales</taxon>
        <taxon>Paenibacillaceae</taxon>
        <taxon>Paenibacillus</taxon>
    </lineage>
</organism>
<dbReference type="InterPro" id="IPR053369">
    <property type="entry name" value="SrfA-induced_signal"/>
</dbReference>
<feature type="chain" id="PRO_5026260160" evidence="1">
    <location>
        <begin position="26"/>
        <end position="481"/>
    </location>
</feature>
<dbReference type="Gene3D" id="2.120.10.30">
    <property type="entry name" value="TolB, C-terminal domain"/>
    <property type="match status" value="1"/>
</dbReference>
<dbReference type="PANTHER" id="PTHR32256">
    <property type="match status" value="1"/>
</dbReference>
<accession>A0A6G3ZR44</accession>
<name>A0A6G3ZR44_9BACL</name>
<evidence type="ECO:0000256" key="1">
    <source>
        <dbReference type="SAM" id="SignalP"/>
    </source>
</evidence>
<feature type="domain" description="Prolow-density lipoprotein receptor-related protein 1-like beta-propeller" evidence="2">
    <location>
        <begin position="192"/>
        <end position="335"/>
    </location>
</feature>
<feature type="signal peptide" evidence="1">
    <location>
        <begin position="1"/>
        <end position="25"/>
    </location>
</feature>
<dbReference type="SUPFAM" id="SSF69304">
    <property type="entry name" value="Tricorn protease N-terminal domain"/>
    <property type="match status" value="1"/>
</dbReference>
<dbReference type="Pfam" id="PF16472">
    <property type="entry name" value="DUF5050"/>
    <property type="match status" value="1"/>
</dbReference>
<dbReference type="AlphaFoldDB" id="A0A6G3ZR44"/>
<dbReference type="RefSeq" id="WP_163940243.1">
    <property type="nucleotide sequence ID" value="NZ_JAAIKC010000001.1"/>
</dbReference>
<dbReference type="InterPro" id="IPR032485">
    <property type="entry name" value="LRP1-like_beta_prop"/>
</dbReference>
<proteinExistence type="predicted"/>
<dbReference type="EMBL" id="JAAIKC010000001">
    <property type="protein sequence ID" value="NEW04602.1"/>
    <property type="molecule type" value="Genomic_DNA"/>
</dbReference>